<feature type="transmembrane region" description="Helical" evidence="3">
    <location>
        <begin position="166"/>
        <end position="185"/>
    </location>
</feature>
<dbReference type="Gene3D" id="3.30.70.270">
    <property type="match status" value="1"/>
</dbReference>
<evidence type="ECO:0000313" key="6">
    <source>
        <dbReference type="Proteomes" id="UP000482155"/>
    </source>
</evidence>
<dbReference type="PANTHER" id="PTHR45138:SF9">
    <property type="entry name" value="DIGUANYLATE CYCLASE DGCM-RELATED"/>
    <property type="match status" value="1"/>
</dbReference>
<dbReference type="PROSITE" id="PS50887">
    <property type="entry name" value="GGDEF"/>
    <property type="match status" value="1"/>
</dbReference>
<dbReference type="RefSeq" id="WP_163966179.1">
    <property type="nucleotide sequence ID" value="NZ_JAAIVB010000064.1"/>
</dbReference>
<comment type="caution">
    <text evidence="5">The sequence shown here is derived from an EMBL/GenBank/DDBJ whole genome shotgun (WGS) entry which is preliminary data.</text>
</comment>
<keyword evidence="6" id="KW-1185">Reference proteome</keyword>
<dbReference type="NCBIfam" id="TIGR00254">
    <property type="entry name" value="GGDEF"/>
    <property type="match status" value="1"/>
</dbReference>
<protein>
    <recommendedName>
        <fullName evidence="1">diguanylate cyclase</fullName>
        <ecNumber evidence="1">2.7.7.65</ecNumber>
    </recommendedName>
</protein>
<evidence type="ECO:0000259" key="4">
    <source>
        <dbReference type="PROSITE" id="PS50887"/>
    </source>
</evidence>
<feature type="transmembrane region" description="Helical" evidence="3">
    <location>
        <begin position="124"/>
        <end position="146"/>
    </location>
</feature>
<evidence type="ECO:0000256" key="2">
    <source>
        <dbReference type="ARBA" id="ARBA00034247"/>
    </source>
</evidence>
<dbReference type="InterPro" id="IPR000160">
    <property type="entry name" value="GGDEF_dom"/>
</dbReference>
<evidence type="ECO:0000256" key="3">
    <source>
        <dbReference type="SAM" id="Phobius"/>
    </source>
</evidence>
<evidence type="ECO:0000313" key="5">
    <source>
        <dbReference type="EMBL" id="NEX62954.1"/>
    </source>
</evidence>
<dbReference type="FunFam" id="3.30.70.270:FF:000001">
    <property type="entry name" value="Diguanylate cyclase domain protein"/>
    <property type="match status" value="1"/>
</dbReference>
<dbReference type="InterPro" id="IPR029787">
    <property type="entry name" value="Nucleotide_cyclase"/>
</dbReference>
<feature type="transmembrane region" description="Helical" evidence="3">
    <location>
        <begin position="90"/>
        <end position="112"/>
    </location>
</feature>
<dbReference type="AlphaFoldDB" id="A0A6B3SQA9"/>
<accession>A0A6B3SQA9</accession>
<dbReference type="EC" id="2.7.7.65" evidence="1"/>
<dbReference type="Proteomes" id="UP000482155">
    <property type="component" value="Unassembled WGS sequence"/>
</dbReference>
<dbReference type="InterPro" id="IPR050469">
    <property type="entry name" value="Diguanylate_Cyclase"/>
</dbReference>
<proteinExistence type="predicted"/>
<comment type="catalytic activity">
    <reaction evidence="2">
        <text>2 GTP = 3',3'-c-di-GMP + 2 diphosphate</text>
        <dbReference type="Rhea" id="RHEA:24898"/>
        <dbReference type="ChEBI" id="CHEBI:33019"/>
        <dbReference type="ChEBI" id="CHEBI:37565"/>
        <dbReference type="ChEBI" id="CHEBI:58805"/>
        <dbReference type="EC" id="2.7.7.65"/>
    </reaction>
</comment>
<dbReference type="PANTHER" id="PTHR45138">
    <property type="entry name" value="REGULATORY COMPONENTS OF SENSORY TRANSDUCTION SYSTEM"/>
    <property type="match status" value="1"/>
</dbReference>
<name>A0A6B3SQA9_9BURK</name>
<keyword evidence="3" id="KW-0812">Transmembrane</keyword>
<keyword evidence="3" id="KW-0472">Membrane</keyword>
<feature type="domain" description="GGDEF" evidence="4">
    <location>
        <begin position="223"/>
        <end position="354"/>
    </location>
</feature>
<dbReference type="CDD" id="cd01949">
    <property type="entry name" value="GGDEF"/>
    <property type="match status" value="1"/>
</dbReference>
<dbReference type="GO" id="GO:0052621">
    <property type="term" value="F:diguanylate cyclase activity"/>
    <property type="evidence" value="ECO:0007669"/>
    <property type="project" value="UniProtKB-EC"/>
</dbReference>
<evidence type="ECO:0000256" key="1">
    <source>
        <dbReference type="ARBA" id="ARBA00012528"/>
    </source>
</evidence>
<reference evidence="5 6" key="1">
    <citation type="submission" date="2020-02" db="EMBL/GenBank/DDBJ databases">
        <authorList>
            <person name="Kim M.K."/>
        </authorList>
    </citation>
    <scope>NUCLEOTIDE SEQUENCE [LARGE SCALE GENOMIC DNA]</scope>
    <source>
        <strain evidence="5 6">17J57-3</strain>
    </source>
</reference>
<gene>
    <name evidence="5" type="ORF">G3574_17875</name>
</gene>
<dbReference type="Pfam" id="PF00990">
    <property type="entry name" value="GGDEF"/>
    <property type="match status" value="1"/>
</dbReference>
<dbReference type="EMBL" id="JAAIVB010000064">
    <property type="protein sequence ID" value="NEX62954.1"/>
    <property type="molecule type" value="Genomic_DNA"/>
</dbReference>
<dbReference type="InterPro" id="IPR043128">
    <property type="entry name" value="Rev_trsase/Diguanyl_cyclase"/>
</dbReference>
<sequence>MKISVHGIKHWAWGFAIAGSSGFPLAARGMLNPALSVVLGNCMLMLGYSFIWTGMRQFVGAPVRKWWVLVAPLLALPVLSLFFLDDGNVPGRIAFLSTLIAGLSALPAWELLRRNDERRLGQRWVAWILLAHVGFNVCRAAYYGFSTSVPDAYALAAFPTATGVEAFLYMIFLVLGLIIMMSNTLQMELNRLASRDPLTDTYNRRAFHEMFERELSNAERTGRQPALLLIDIDNFKQLNDKHGHAVGDLALKHFVTHAGLCLRSQDVLARFGGEEFVVVLPECSLHAAHVVAERIRTRIATHPMSTANGDISFTVSTGATTAIAKAPDLKEVFDRADAALYQAKMSGRNCTVTA</sequence>
<feature type="transmembrane region" description="Helical" evidence="3">
    <location>
        <begin position="37"/>
        <end position="54"/>
    </location>
</feature>
<dbReference type="SMART" id="SM00267">
    <property type="entry name" value="GGDEF"/>
    <property type="match status" value="1"/>
</dbReference>
<feature type="transmembrane region" description="Helical" evidence="3">
    <location>
        <begin position="66"/>
        <end position="84"/>
    </location>
</feature>
<dbReference type="SUPFAM" id="SSF55073">
    <property type="entry name" value="Nucleotide cyclase"/>
    <property type="match status" value="1"/>
</dbReference>
<organism evidence="5 6">
    <name type="scientific">Noviherbaspirillum galbum</name>
    <dbReference type="NCBI Taxonomy" id="2709383"/>
    <lineage>
        <taxon>Bacteria</taxon>
        <taxon>Pseudomonadati</taxon>
        <taxon>Pseudomonadota</taxon>
        <taxon>Betaproteobacteria</taxon>
        <taxon>Burkholderiales</taxon>
        <taxon>Oxalobacteraceae</taxon>
        <taxon>Noviherbaspirillum</taxon>
    </lineage>
</organism>
<keyword evidence="3" id="KW-1133">Transmembrane helix</keyword>